<keyword evidence="3" id="KW-1185">Reference proteome</keyword>
<name>A0A182FYD3_ANOAL</name>
<dbReference type="Proteomes" id="UP000069272">
    <property type="component" value="Chromosome X"/>
</dbReference>
<sequence length="24" mass="2658">MSINKFKTHHQTASAKATSEGKVR</sequence>
<organism evidence="2 3">
    <name type="scientific">Anopheles albimanus</name>
    <name type="common">New world malaria mosquito</name>
    <dbReference type="NCBI Taxonomy" id="7167"/>
    <lineage>
        <taxon>Eukaryota</taxon>
        <taxon>Metazoa</taxon>
        <taxon>Ecdysozoa</taxon>
        <taxon>Arthropoda</taxon>
        <taxon>Hexapoda</taxon>
        <taxon>Insecta</taxon>
        <taxon>Pterygota</taxon>
        <taxon>Neoptera</taxon>
        <taxon>Endopterygota</taxon>
        <taxon>Diptera</taxon>
        <taxon>Nematocera</taxon>
        <taxon>Culicoidea</taxon>
        <taxon>Culicidae</taxon>
        <taxon>Anophelinae</taxon>
        <taxon>Anopheles</taxon>
    </lineage>
</organism>
<evidence type="ECO:0000313" key="3">
    <source>
        <dbReference type="Proteomes" id="UP000069272"/>
    </source>
</evidence>
<evidence type="ECO:0000313" key="2">
    <source>
        <dbReference type="EnsemblMetazoa" id="AALB014626-PA"/>
    </source>
</evidence>
<proteinExistence type="predicted"/>
<dbReference type="VEuPathDB" id="VectorBase:AALB014626"/>
<feature type="region of interest" description="Disordered" evidence="1">
    <location>
        <begin position="1"/>
        <end position="24"/>
    </location>
</feature>
<accession>A0A182FYD3</accession>
<dbReference type="EnsemblMetazoa" id="AALB014626-RA">
    <property type="protein sequence ID" value="AALB014626-PA"/>
    <property type="gene ID" value="AALB014626"/>
</dbReference>
<protein>
    <submittedName>
        <fullName evidence="2">Uncharacterized protein</fullName>
    </submittedName>
</protein>
<dbReference type="AlphaFoldDB" id="A0A182FYD3"/>
<evidence type="ECO:0000256" key="1">
    <source>
        <dbReference type="SAM" id="MobiDB-lite"/>
    </source>
</evidence>
<reference evidence="2 3" key="1">
    <citation type="journal article" date="2017" name="G3 (Bethesda)">
        <title>The Physical Genome Mapping of Anopheles albimanus Corrected Scaffold Misassemblies and Identified Interarm Rearrangements in Genus Anopheles.</title>
        <authorList>
            <person name="Artemov G.N."/>
            <person name="Peery A.N."/>
            <person name="Jiang X."/>
            <person name="Tu Z."/>
            <person name="Stegniy V.N."/>
            <person name="Sharakhova M.V."/>
            <person name="Sharakhov I.V."/>
        </authorList>
    </citation>
    <scope>NUCLEOTIDE SEQUENCE [LARGE SCALE GENOMIC DNA]</scope>
    <source>
        <strain evidence="2 3">ALBI9_A</strain>
    </source>
</reference>
<feature type="compositionally biased region" description="Basic residues" evidence="1">
    <location>
        <begin position="1"/>
        <end position="10"/>
    </location>
</feature>
<reference evidence="2" key="2">
    <citation type="submission" date="2022-08" db="UniProtKB">
        <authorList>
            <consortium name="EnsemblMetazoa"/>
        </authorList>
    </citation>
    <scope>IDENTIFICATION</scope>
    <source>
        <strain evidence="2">STECLA/ALBI9_A</strain>
    </source>
</reference>